<comment type="caution">
    <text evidence="1">The sequence shown here is derived from an EMBL/GenBank/DDBJ whole genome shotgun (WGS) entry which is preliminary data.</text>
</comment>
<evidence type="ECO:0000313" key="1">
    <source>
        <dbReference type="EMBL" id="MCO1618994.1"/>
    </source>
</evidence>
<dbReference type="EMBL" id="JAMHFX010000008">
    <property type="protein sequence ID" value="MCO1618994.1"/>
    <property type="molecule type" value="Genomic_DNA"/>
</dbReference>
<reference evidence="1" key="1">
    <citation type="submission" date="2022-05" db="EMBL/GenBank/DDBJ databases">
        <authorList>
            <person name="Yi M."/>
        </authorList>
    </citation>
    <scope>NUCLEOTIDE SEQUENCE</scope>
    <source>
        <strain evidence="1">DS2</strain>
    </source>
</reference>
<protein>
    <recommendedName>
        <fullName evidence="3">Sugar-binding protein</fullName>
    </recommendedName>
</protein>
<accession>A0AAW5HCV3</accession>
<evidence type="ECO:0008006" key="3">
    <source>
        <dbReference type="Google" id="ProtNLM"/>
    </source>
</evidence>
<proteinExistence type="predicted"/>
<evidence type="ECO:0000313" key="2">
    <source>
        <dbReference type="Proteomes" id="UP001202943"/>
    </source>
</evidence>
<feature type="non-terminal residue" evidence="1">
    <location>
        <position position="208"/>
    </location>
</feature>
<gene>
    <name evidence="1" type="ORF">M8C81_00045</name>
</gene>
<name>A0AAW5HCV3_PSEPU</name>
<feature type="non-terminal residue" evidence="1">
    <location>
        <position position="1"/>
    </location>
</feature>
<dbReference type="AlphaFoldDB" id="A0AAW5HCV3"/>
<reference evidence="1" key="2">
    <citation type="submission" date="2023-08" db="EMBL/GenBank/DDBJ databases">
        <title>Isolation, Identification, Denitrification Characteristics of A Highly Efficient Aerobic Denitrifying Bacterial Strain DS2.</title>
        <authorList>
            <person name="Wang H."/>
        </authorList>
    </citation>
    <scope>NUCLEOTIDE SEQUENCE</scope>
    <source>
        <strain evidence="1">DS2</strain>
    </source>
</reference>
<dbReference type="Proteomes" id="UP001202943">
    <property type="component" value="Unassembled WGS sequence"/>
</dbReference>
<sequence>EVRTPVGGVETLDYDDAGHLFPGDARNALPRVTKHTIKPGAEQPDMVTTYAYTSNNFLGRGSGVTWRDNGEDNLYQFTGTDFSYGSTVTYLAGDSPLRSVTRSFNRFHLLTLQVTEQAHEVWDEHATQPRRETCIEEVETVYHETGASFELQPTYFQLPKHQIKRWKIKENVSRLREEVLITQYDEHGNLALESKAAAPVYKGDAIDE</sequence>
<organism evidence="1 2">
    <name type="scientific">Pseudomonas putida</name>
    <name type="common">Arthrobacter siderocapsulatus</name>
    <dbReference type="NCBI Taxonomy" id="303"/>
    <lineage>
        <taxon>Bacteria</taxon>
        <taxon>Pseudomonadati</taxon>
        <taxon>Pseudomonadota</taxon>
        <taxon>Gammaproteobacteria</taxon>
        <taxon>Pseudomonadales</taxon>
        <taxon>Pseudomonadaceae</taxon>
        <taxon>Pseudomonas</taxon>
    </lineage>
</organism>